<protein>
    <submittedName>
        <fullName evidence="1">Uncharacterized protein</fullName>
    </submittedName>
</protein>
<comment type="caution">
    <text evidence="1">The sequence shown here is derived from an EMBL/GenBank/DDBJ whole genome shotgun (WGS) entry which is preliminary data.</text>
</comment>
<dbReference type="EMBL" id="PFAF01000001">
    <property type="protein sequence ID" value="PIR99323.1"/>
    <property type="molecule type" value="Genomic_DNA"/>
</dbReference>
<reference evidence="2" key="1">
    <citation type="submission" date="2017-09" db="EMBL/GenBank/DDBJ databases">
        <title>Depth-based differentiation of microbial function through sediment-hosted aquifers and enrichment of novel symbionts in the deep terrestrial subsurface.</title>
        <authorList>
            <person name="Probst A.J."/>
            <person name="Ladd B."/>
            <person name="Jarett J.K."/>
            <person name="Geller-Mcgrath D.E."/>
            <person name="Sieber C.M.K."/>
            <person name="Emerson J.B."/>
            <person name="Anantharaman K."/>
            <person name="Thomas B.C."/>
            <person name="Malmstrom R."/>
            <person name="Stieglmeier M."/>
            <person name="Klingl A."/>
            <person name="Woyke T."/>
            <person name="Ryan C.M."/>
            <person name="Banfield J.F."/>
        </authorList>
    </citation>
    <scope>NUCLEOTIDE SEQUENCE [LARGE SCALE GENOMIC DNA]</scope>
</reference>
<name>A0A2H0VJS0_9BACT</name>
<accession>A0A2H0VJS0</accession>
<proteinExistence type="predicted"/>
<sequence length="61" mass="6790">MVASNAVTVGVAETDLGDRIFVMTPTQGQWADMCGRMMIRPYGGQNHRDWFGYSLDHAITI</sequence>
<evidence type="ECO:0000313" key="1">
    <source>
        <dbReference type="EMBL" id="PIR99323.1"/>
    </source>
</evidence>
<organism evidence="1 2">
    <name type="scientific">Candidatus Collierbacteria bacterium CG10_big_fil_rev_8_21_14_0_10_44_9</name>
    <dbReference type="NCBI Taxonomy" id="1974535"/>
    <lineage>
        <taxon>Bacteria</taxon>
        <taxon>Candidatus Collieribacteriota</taxon>
    </lineage>
</organism>
<gene>
    <name evidence="1" type="ORF">COT87_00060</name>
</gene>
<dbReference type="AlphaFoldDB" id="A0A2H0VJS0"/>
<dbReference type="Proteomes" id="UP000230796">
    <property type="component" value="Unassembled WGS sequence"/>
</dbReference>
<evidence type="ECO:0000313" key="2">
    <source>
        <dbReference type="Proteomes" id="UP000230796"/>
    </source>
</evidence>